<dbReference type="InterPro" id="IPR050768">
    <property type="entry name" value="UPF0353/GerABKA_families"/>
</dbReference>
<keyword evidence="1" id="KW-1003">Cell membrane</keyword>
<evidence type="ECO:0000256" key="4">
    <source>
        <dbReference type="ARBA" id="ARBA00023136"/>
    </source>
</evidence>
<reference evidence="8" key="1">
    <citation type="submission" date="2017-09" db="EMBL/GenBank/DDBJ databases">
        <title>Metaegenomics of thermophilic ammonia-oxidizing enrichment culture.</title>
        <authorList>
            <person name="Kato S."/>
            <person name="Suzuki K."/>
        </authorList>
    </citation>
    <scope>NUCLEOTIDE SEQUENCE [LARGE SCALE GENOMIC DNA]</scope>
</reference>
<organism evidence="7 8">
    <name type="scientific">Candidatus Fervidibacter japonicus</name>
    <dbReference type="NCBI Taxonomy" id="2035412"/>
    <lineage>
        <taxon>Bacteria</taxon>
        <taxon>Candidatus Fervidibacterota</taxon>
        <taxon>Candidatus Fervidibacter</taxon>
    </lineage>
</organism>
<evidence type="ECO:0000256" key="1">
    <source>
        <dbReference type="ARBA" id="ARBA00022475"/>
    </source>
</evidence>
<evidence type="ECO:0000313" key="8">
    <source>
        <dbReference type="Proteomes" id="UP000236173"/>
    </source>
</evidence>
<feature type="transmembrane region" description="Helical" evidence="5">
    <location>
        <begin position="303"/>
        <end position="326"/>
    </location>
</feature>
<keyword evidence="3 5" id="KW-1133">Transmembrane helix</keyword>
<accession>A0A2H5XA86</accession>
<feature type="domain" description="VWFA" evidence="6">
    <location>
        <begin position="84"/>
        <end position="283"/>
    </location>
</feature>
<keyword evidence="4 5" id="KW-0472">Membrane</keyword>
<dbReference type="PANTHER" id="PTHR22550:SF5">
    <property type="entry name" value="LEUCINE ZIPPER PROTEIN 4"/>
    <property type="match status" value="1"/>
</dbReference>
<name>A0A2H5XA86_9BACT</name>
<dbReference type="Gene3D" id="3.40.50.410">
    <property type="entry name" value="von Willebrand factor, type A domain"/>
    <property type="match status" value="1"/>
</dbReference>
<dbReference type="Pfam" id="PF00092">
    <property type="entry name" value="VWA"/>
    <property type="match status" value="1"/>
</dbReference>
<keyword evidence="2 5" id="KW-0812">Transmembrane</keyword>
<dbReference type="PROSITE" id="PS50234">
    <property type="entry name" value="VWFA"/>
    <property type="match status" value="1"/>
</dbReference>
<evidence type="ECO:0000313" key="7">
    <source>
        <dbReference type="EMBL" id="GBC98102.1"/>
    </source>
</evidence>
<evidence type="ECO:0000256" key="3">
    <source>
        <dbReference type="ARBA" id="ARBA00022989"/>
    </source>
</evidence>
<proteinExistence type="predicted"/>
<dbReference type="SUPFAM" id="SSF53300">
    <property type="entry name" value="vWA-like"/>
    <property type="match status" value="1"/>
</dbReference>
<evidence type="ECO:0000256" key="2">
    <source>
        <dbReference type="ARBA" id="ARBA00022692"/>
    </source>
</evidence>
<dbReference type="PANTHER" id="PTHR22550">
    <property type="entry name" value="SPORE GERMINATION PROTEIN"/>
    <property type="match status" value="1"/>
</dbReference>
<dbReference type="EMBL" id="BEHT01000006">
    <property type="protein sequence ID" value="GBC98102.1"/>
    <property type="molecule type" value="Genomic_DNA"/>
</dbReference>
<evidence type="ECO:0000256" key="5">
    <source>
        <dbReference type="SAM" id="Phobius"/>
    </source>
</evidence>
<gene>
    <name evidence="7" type="ORF">HRbin17_00598</name>
</gene>
<dbReference type="AlphaFoldDB" id="A0A2H5XA86"/>
<comment type="caution">
    <text evidence="7">The sequence shown here is derived from an EMBL/GenBank/DDBJ whole genome shotgun (WGS) entry which is preliminary data.</text>
</comment>
<evidence type="ECO:0000259" key="6">
    <source>
        <dbReference type="PROSITE" id="PS50234"/>
    </source>
</evidence>
<dbReference type="InterPro" id="IPR002035">
    <property type="entry name" value="VWF_A"/>
</dbReference>
<feature type="transmembrane region" description="Helical" evidence="5">
    <location>
        <begin position="6"/>
        <end position="25"/>
    </location>
</feature>
<dbReference type="InterPro" id="IPR036465">
    <property type="entry name" value="vWFA_dom_sf"/>
</dbReference>
<dbReference type="SMART" id="SM00327">
    <property type="entry name" value="VWA"/>
    <property type="match status" value="1"/>
</dbReference>
<dbReference type="Proteomes" id="UP000236173">
    <property type="component" value="Unassembled WGS sequence"/>
</dbReference>
<sequence>MVQGIVFASWWLALLFALLWVGIAWRRRAVAFAYPTLQLFGTARRDWRQTVAKLLRTGAILAVLLALARPQWVQWESQRLQGVDIVIALDISGSMLASDFYPNRMEAAKQVIRDFVALLRRQRSGDRLGLVVFAAESYTQCPLTDDYDFLLETLAQVQNAREGVVRDGTAIGDGLTVALHRLRDSPAKSKVVVLLSDGVNNAGQIQPRDAAWLAGQLGVRVYTIGIGSANGMVSWHDPLTGRVRYGQPAGFDEQLLRSIADRTNGAYFSARDPQALKAILRYILQLETAPLPTVRRQRQVTELALWCVVIALSCLLLENLLVHAVWRRVP</sequence>
<protein>
    <recommendedName>
        <fullName evidence="6">VWFA domain-containing protein</fullName>
    </recommendedName>
</protein>